<dbReference type="EMBL" id="FNIE01000001">
    <property type="protein sequence ID" value="SDM63942.1"/>
    <property type="molecule type" value="Genomic_DNA"/>
</dbReference>
<keyword evidence="2" id="KW-1185">Reference proteome</keyword>
<gene>
    <name evidence="1" type="ORF">SAMN05216259_10113</name>
</gene>
<proteinExistence type="predicted"/>
<dbReference type="Proteomes" id="UP000199341">
    <property type="component" value="Unassembled WGS sequence"/>
</dbReference>
<evidence type="ECO:0000313" key="1">
    <source>
        <dbReference type="EMBL" id="SDM63942.1"/>
    </source>
</evidence>
<sequence>MAVGVGDGLDIHAVAAVLGGVVGAAAADAVAFGERSVQEDEVGIVLAQRFEKACGAGGSGRSCG</sequence>
<evidence type="ECO:0000313" key="2">
    <source>
        <dbReference type="Proteomes" id="UP000199341"/>
    </source>
</evidence>
<dbReference type="STRING" id="310781.SAMN05216259_10113"/>
<name>A0A1G9UVK3_9ACTN</name>
<organism evidence="1 2">
    <name type="scientific">Actinacidiphila guanduensis</name>
    <dbReference type="NCBI Taxonomy" id="310781"/>
    <lineage>
        <taxon>Bacteria</taxon>
        <taxon>Bacillati</taxon>
        <taxon>Actinomycetota</taxon>
        <taxon>Actinomycetes</taxon>
        <taxon>Kitasatosporales</taxon>
        <taxon>Streptomycetaceae</taxon>
        <taxon>Actinacidiphila</taxon>
    </lineage>
</organism>
<reference evidence="1 2" key="1">
    <citation type="submission" date="2016-10" db="EMBL/GenBank/DDBJ databases">
        <authorList>
            <person name="de Groot N.N."/>
        </authorList>
    </citation>
    <scope>NUCLEOTIDE SEQUENCE [LARGE SCALE GENOMIC DNA]</scope>
    <source>
        <strain evidence="1 2">CGMCC 4.2022</strain>
    </source>
</reference>
<dbReference type="AlphaFoldDB" id="A0A1G9UVK3"/>
<protein>
    <submittedName>
        <fullName evidence="1">Uncharacterized protein</fullName>
    </submittedName>
</protein>
<accession>A0A1G9UVK3</accession>